<reference evidence="2 3" key="1">
    <citation type="submission" date="2020-12" db="EMBL/GenBank/DDBJ databases">
        <title>Whole genome sequencing of Lactobacillus plantarum PC518.</title>
        <authorList>
            <person name="Guo Q."/>
        </authorList>
    </citation>
    <scope>NUCLEOTIDE SEQUENCE [LARGE SCALE GENOMIC DNA]</scope>
    <source>
        <strain evidence="2 3">PC518</strain>
    </source>
</reference>
<proteinExistence type="predicted"/>
<evidence type="ECO:0000313" key="3">
    <source>
        <dbReference type="Proteomes" id="UP000595466"/>
    </source>
</evidence>
<feature type="transmembrane region" description="Helical" evidence="1">
    <location>
        <begin position="36"/>
        <end position="55"/>
    </location>
</feature>
<dbReference type="AlphaFoldDB" id="A0AAX1K8Q5"/>
<dbReference type="EMBL" id="CP066817">
    <property type="protein sequence ID" value="QQM60556.1"/>
    <property type="molecule type" value="Genomic_DNA"/>
</dbReference>
<feature type="transmembrane region" description="Helical" evidence="1">
    <location>
        <begin position="6"/>
        <end position="24"/>
    </location>
</feature>
<evidence type="ECO:0000256" key="1">
    <source>
        <dbReference type="SAM" id="Phobius"/>
    </source>
</evidence>
<accession>A0AAX1K8Q5</accession>
<dbReference type="Proteomes" id="UP000595466">
    <property type="component" value="Chromosome"/>
</dbReference>
<keyword evidence="1" id="KW-0472">Membrane</keyword>
<dbReference type="RefSeq" id="WP_072534518.1">
    <property type="nucleotide sequence ID" value="NZ_CP065802.1"/>
</dbReference>
<protein>
    <submittedName>
        <fullName evidence="2">Lysis protein</fullName>
    </submittedName>
</protein>
<sequence length="95" mass="9809">MMELIQFINGTTIAAIAVVTYLVVWAIKQTQFSNKYLPIIALGIGAVIGIFIGIANGDIKWVAGLVDGVIAGAVSVGGNELAKSLATMFNGGAKK</sequence>
<evidence type="ECO:0000313" key="2">
    <source>
        <dbReference type="EMBL" id="QQM60556.1"/>
    </source>
</evidence>
<keyword evidence="1" id="KW-0812">Transmembrane</keyword>
<gene>
    <name evidence="2" type="ORF">JH395_12620</name>
</gene>
<organism evidence="2 3">
    <name type="scientific">Lactiplantibacillus plantarum</name>
    <name type="common">Lactobacillus plantarum</name>
    <dbReference type="NCBI Taxonomy" id="1590"/>
    <lineage>
        <taxon>Bacteria</taxon>
        <taxon>Bacillati</taxon>
        <taxon>Bacillota</taxon>
        <taxon>Bacilli</taxon>
        <taxon>Lactobacillales</taxon>
        <taxon>Lactobacillaceae</taxon>
        <taxon>Lactiplantibacillus</taxon>
    </lineage>
</organism>
<keyword evidence="1" id="KW-1133">Transmembrane helix</keyword>
<name>A0AAX1K8Q5_LACPN</name>